<dbReference type="STRING" id="1679170.AC625_07230"/>
<dbReference type="RefSeq" id="WP_049680678.1">
    <property type="nucleotide sequence ID" value="NZ_LFZW01000001.1"/>
</dbReference>
<dbReference type="InterPro" id="IPR024515">
    <property type="entry name" value="DUF3397"/>
</dbReference>
<dbReference type="PATRIC" id="fig|1679170.3.peg.1553"/>
<feature type="transmembrane region" description="Helical" evidence="1">
    <location>
        <begin position="99"/>
        <end position="120"/>
    </location>
</feature>
<dbReference type="InterPro" id="IPR016945">
    <property type="entry name" value="UCP030092"/>
</dbReference>
<dbReference type="PIRSF" id="PIRSF030092">
    <property type="entry name" value="UCP030092"/>
    <property type="match status" value="1"/>
</dbReference>
<dbReference type="Proteomes" id="UP000037146">
    <property type="component" value="Unassembled WGS sequence"/>
</dbReference>
<keyword evidence="3" id="KW-1185">Reference proteome</keyword>
<gene>
    <name evidence="2" type="ORF">AC625_07230</name>
</gene>
<sequence>MVSIFSSVAATFITMPILGYILFFIAMKQVTGNHRRSVQVAMDISTLLFMLSVHYLIIAIWDRHIIWVLLLAMIAIACIVVVVHYRVKGEIVFQKVLRGFLRLNFAFFFCVYFVLLLYGISTRVLLTF</sequence>
<dbReference type="Pfam" id="PF11877">
    <property type="entry name" value="DUF3397"/>
    <property type="match status" value="1"/>
</dbReference>
<evidence type="ECO:0000313" key="2">
    <source>
        <dbReference type="EMBL" id="KMY49346.1"/>
    </source>
</evidence>
<dbReference type="OrthoDB" id="2353183at2"/>
<proteinExistence type="predicted"/>
<keyword evidence="1" id="KW-0472">Membrane</keyword>
<dbReference type="AlphaFoldDB" id="A0A0K9GRV2"/>
<evidence type="ECO:0000256" key="1">
    <source>
        <dbReference type="SAM" id="Phobius"/>
    </source>
</evidence>
<feature type="transmembrane region" description="Helical" evidence="1">
    <location>
        <begin position="38"/>
        <end position="58"/>
    </location>
</feature>
<dbReference type="EMBL" id="LFZW01000001">
    <property type="protein sequence ID" value="KMY49346.1"/>
    <property type="molecule type" value="Genomic_DNA"/>
</dbReference>
<evidence type="ECO:0000313" key="3">
    <source>
        <dbReference type="Proteomes" id="UP000037146"/>
    </source>
</evidence>
<name>A0A0K9GRV2_9BACI</name>
<reference evidence="3" key="1">
    <citation type="submission" date="2015-07" db="EMBL/GenBank/DDBJ databases">
        <title>Genome sequencing project for genomic taxonomy and phylogenomics of Bacillus-like bacteria.</title>
        <authorList>
            <person name="Liu B."/>
            <person name="Wang J."/>
            <person name="Zhu Y."/>
            <person name="Liu G."/>
            <person name="Chen Q."/>
            <person name="Chen Z."/>
            <person name="Lan J."/>
            <person name="Che J."/>
            <person name="Ge C."/>
            <person name="Shi H."/>
            <person name="Pan Z."/>
            <person name="Liu X."/>
        </authorList>
    </citation>
    <scope>NUCLEOTIDE SEQUENCE [LARGE SCALE GENOMIC DNA]</scope>
    <source>
        <strain evidence="3">FJAT-27997</strain>
    </source>
</reference>
<keyword evidence="1" id="KW-0812">Transmembrane</keyword>
<feature type="transmembrane region" description="Helical" evidence="1">
    <location>
        <begin position="64"/>
        <end position="87"/>
    </location>
</feature>
<feature type="transmembrane region" description="Helical" evidence="1">
    <location>
        <begin position="6"/>
        <end position="26"/>
    </location>
</feature>
<keyword evidence="1" id="KW-1133">Transmembrane helix</keyword>
<evidence type="ECO:0008006" key="4">
    <source>
        <dbReference type="Google" id="ProtNLM"/>
    </source>
</evidence>
<comment type="caution">
    <text evidence="2">The sequence shown here is derived from an EMBL/GenBank/DDBJ whole genome shotgun (WGS) entry which is preliminary data.</text>
</comment>
<accession>A0A0K9GRV2</accession>
<protein>
    <recommendedName>
        <fullName evidence="4">DUF3397 domain-containing protein</fullName>
    </recommendedName>
</protein>
<organism evidence="2 3">
    <name type="scientific">Peribacillus loiseleuriae</name>
    <dbReference type="NCBI Taxonomy" id="1679170"/>
    <lineage>
        <taxon>Bacteria</taxon>
        <taxon>Bacillati</taxon>
        <taxon>Bacillota</taxon>
        <taxon>Bacilli</taxon>
        <taxon>Bacillales</taxon>
        <taxon>Bacillaceae</taxon>
        <taxon>Peribacillus</taxon>
    </lineage>
</organism>